<evidence type="ECO:0000256" key="8">
    <source>
        <dbReference type="ARBA" id="ARBA00022801"/>
    </source>
</evidence>
<dbReference type="GO" id="GO:0004190">
    <property type="term" value="F:aspartic-type endopeptidase activity"/>
    <property type="evidence" value="ECO:0007669"/>
    <property type="project" value="UniProtKB-KW"/>
</dbReference>
<dbReference type="InterPro" id="IPR041577">
    <property type="entry name" value="RT_RNaseH_2"/>
</dbReference>
<keyword evidence="12" id="KW-0239">DNA-directed DNA polymerase</keyword>
<dbReference type="Gene3D" id="3.30.420.10">
    <property type="entry name" value="Ribonuclease H-like superfamily/Ribonuclease H"/>
    <property type="match status" value="1"/>
</dbReference>
<accession>A0A2Z6MU94</accession>
<keyword evidence="6" id="KW-0064">Aspartyl protease</keyword>
<keyword evidence="2" id="KW-0808">Transferase</keyword>
<dbReference type="InterPro" id="IPR012337">
    <property type="entry name" value="RNaseH-like_sf"/>
</dbReference>
<dbReference type="PANTHER" id="PTHR37984">
    <property type="entry name" value="PROTEIN CBG26694"/>
    <property type="match status" value="1"/>
</dbReference>
<dbReference type="InterPro" id="IPR021109">
    <property type="entry name" value="Peptidase_aspartic_dom_sf"/>
</dbReference>
<feature type="domain" description="Integrase catalytic" evidence="19">
    <location>
        <begin position="1015"/>
        <end position="1174"/>
    </location>
</feature>
<evidence type="ECO:0000256" key="6">
    <source>
        <dbReference type="ARBA" id="ARBA00022750"/>
    </source>
</evidence>
<gene>
    <name evidence="20" type="ORF">TSUD_363690</name>
</gene>
<evidence type="ECO:0000256" key="13">
    <source>
        <dbReference type="ARBA" id="ARBA00023125"/>
    </source>
</evidence>
<evidence type="ECO:0000256" key="1">
    <source>
        <dbReference type="ARBA" id="ARBA00022670"/>
    </source>
</evidence>
<keyword evidence="14" id="KW-0233">DNA recombination</keyword>
<dbReference type="Pfam" id="PF08284">
    <property type="entry name" value="RVP_2"/>
    <property type="match status" value="1"/>
</dbReference>
<evidence type="ECO:0000256" key="10">
    <source>
        <dbReference type="ARBA" id="ARBA00022908"/>
    </source>
</evidence>
<dbReference type="InterPro" id="IPR043128">
    <property type="entry name" value="Rev_trsase/Diguanyl_cyclase"/>
</dbReference>
<dbReference type="Proteomes" id="UP000242715">
    <property type="component" value="Unassembled WGS sequence"/>
</dbReference>
<keyword evidence="11" id="KW-0695">RNA-directed DNA polymerase</keyword>
<dbReference type="GO" id="GO:0008270">
    <property type="term" value="F:zinc ion binding"/>
    <property type="evidence" value="ECO:0007669"/>
    <property type="project" value="UniProtKB-KW"/>
</dbReference>
<keyword evidence="10" id="KW-0229">DNA integration</keyword>
<dbReference type="PROSITE" id="PS50994">
    <property type="entry name" value="INTEGRASE"/>
    <property type="match status" value="1"/>
</dbReference>
<dbReference type="EMBL" id="DF973622">
    <property type="protein sequence ID" value="GAU36214.1"/>
    <property type="molecule type" value="Genomic_DNA"/>
</dbReference>
<dbReference type="PANTHER" id="PTHR37984:SF5">
    <property type="entry name" value="PROTEIN NYNRIN-LIKE"/>
    <property type="match status" value="1"/>
</dbReference>
<keyword evidence="7" id="KW-0255">Endonuclease</keyword>
<evidence type="ECO:0000256" key="16">
    <source>
        <dbReference type="PROSITE-ProRule" id="PRU00047"/>
    </source>
</evidence>
<dbReference type="PROSITE" id="PS50878">
    <property type="entry name" value="RT_POL"/>
    <property type="match status" value="1"/>
</dbReference>
<dbReference type="InterPro" id="IPR001878">
    <property type="entry name" value="Znf_CCHC"/>
</dbReference>
<keyword evidence="1" id="KW-0645">Protease</keyword>
<keyword evidence="4" id="KW-0540">Nuclease</keyword>
<dbReference type="Pfam" id="PF00078">
    <property type="entry name" value="RVT_1"/>
    <property type="match status" value="1"/>
</dbReference>
<evidence type="ECO:0000256" key="14">
    <source>
        <dbReference type="ARBA" id="ARBA00023172"/>
    </source>
</evidence>
<reference evidence="21" key="1">
    <citation type="journal article" date="2017" name="Front. Plant Sci.">
        <title>Climate Clever Clovers: New Paradigm to Reduce the Environmental Footprint of Ruminants by Breeding Low Methanogenic Forages Utilizing Haplotype Variation.</title>
        <authorList>
            <person name="Kaur P."/>
            <person name="Appels R."/>
            <person name="Bayer P.E."/>
            <person name="Keeble-Gagnere G."/>
            <person name="Wang J."/>
            <person name="Hirakawa H."/>
            <person name="Shirasawa K."/>
            <person name="Vercoe P."/>
            <person name="Stefanova K."/>
            <person name="Durmic Z."/>
            <person name="Nichols P."/>
            <person name="Revell C."/>
            <person name="Isobe S.N."/>
            <person name="Edwards D."/>
            <person name="Erskine W."/>
        </authorList>
    </citation>
    <scope>NUCLEOTIDE SEQUENCE [LARGE SCALE GENOMIC DNA]</scope>
    <source>
        <strain evidence="21">cv. Daliak</strain>
    </source>
</reference>
<keyword evidence="15" id="KW-0511">Multifunctional enzyme</keyword>
<feature type="domain" description="Reverse transcriptase" evidence="18">
    <location>
        <begin position="587"/>
        <end position="762"/>
    </location>
</feature>
<keyword evidence="8" id="KW-0378">Hydrolase</keyword>
<dbReference type="InterPro" id="IPR036397">
    <property type="entry name" value="RNaseH_sf"/>
</dbReference>
<evidence type="ECO:0008006" key="22">
    <source>
        <dbReference type="Google" id="ProtNLM"/>
    </source>
</evidence>
<evidence type="ECO:0000313" key="20">
    <source>
        <dbReference type="EMBL" id="GAU36214.1"/>
    </source>
</evidence>
<evidence type="ECO:0000256" key="5">
    <source>
        <dbReference type="ARBA" id="ARBA00022723"/>
    </source>
</evidence>
<dbReference type="Gene3D" id="3.10.10.10">
    <property type="entry name" value="HIV Type 1 Reverse Transcriptase, subunit A, domain 1"/>
    <property type="match status" value="1"/>
</dbReference>
<dbReference type="GO" id="GO:0006508">
    <property type="term" value="P:proteolysis"/>
    <property type="evidence" value="ECO:0007669"/>
    <property type="project" value="UniProtKB-KW"/>
</dbReference>
<dbReference type="InterPro" id="IPR005162">
    <property type="entry name" value="Retrotrans_gag_dom"/>
</dbReference>
<sequence length="1557" mass="176377">MVTKTEQQLWVLVAKRELARELAGLASAHQPALCCLTCFATTRASEKMAKILRRGDLLCLLSCLGGVPDIVAKYSGTMTSAHANAQIAESLATLTHLLARGDDPTRDGEKRLDRFLKHKPSFFVGGFNPDGAVKWVEEVEIIFDAMECANENKLALGTYVLREEANQWWKNAKLRLGDRGVVITWEMFKREFFNKYFPTDVKNKKVVEFMKLEQGNMSVAEYAAKFESLCAFSPHYNTPEAENDKCVKFESGLRPDIKHIIGFVEIRNFTTLVAKARICDEDGKAKSNYFKVVRGKSQDRVKPYEVKGKGSARSGKGKEKVDNDKCYRSKECKATTPTCFNCGEEGHKSLECKKPKKVTGKVFALNGEGADQVDNLIRGTCFIHDTPLIAIIDTGATHSFISMDCMKRLNIPVYEMSGCMNIETPASGSVITCLVCRNCPVSVFGRHFGMDLVCIPLSGIDVIFGMNWLVFNQVHINCCEKTVIFPKSEGSLSLMNGEEVKEYLNDHGELFMVFGSLKLEGEVKLEEIPVVSEFSDVFPEDISDLPPEREVEFSIDLVPGTSPISMAPYRMSASELNELKKQLEELLEKKFIRPSVSPWGAPVLLVKKKEGSMRLCIDYRQLNKATIKNKYPLPRIDDLMDQLVGACVFSKIDLRSGYHQIRVKTEDVPKTAFRLRYGHYEYTVMPFGVTNAPGVFMEIFHSFLDKFVVVFIDDILVYSKSEEEHKEHLRIVLQVLKEKKLYAKLSKCEFWLKEVSFLGQVISSGGIAVDPAKVDAVMKWGTPESVSEIRSFLGLAGYYRSFQELKKKLTTAPVLILPDAKELFVVYCDASKLGIGGVLMQKGKVVAYASRQLKDYGFELSYHPGKANVVADALSRKSLHMSSLMAKELELTEEFRDLSLVCEVTSNSVKLGMLKLTNPFLEKIREFQKEDEKLMKRVALVIEGQENDFKVDENGVVKFRGRVCVPELKKMIFDEGHKSGLSIHPGLVKMYQDLKKLFWWPRMKKEIAEYVYTCLVCQKSKIEHQKLSGLPKTAKGNEVIWVVVDRLTKSAHFIAIKIGTLVPKLAEIYVEQIIRLHSIPSSIVSDRDLKFTSRFWESLQEALGTKLRLSSAYHPQTDGQSERTIQSLEDLLRACVLEQGESWDSCLPLIEFTYNNSFHSSIGMAPFEALYGRRCRTPLCWYESGETVVLGPDIVQETTEKIIMIQEKMKASQSRQKSYHDKKRKDVEFQEGDHVFLRVTSTTGVGRTLKSKKLTSKFIGPYQISERIRKVAYRIALPVTLSNLHDVFHVSQLRKYVSDPSHVIESDDIQVKDNLTIETIPLRIEGREVKKLRNKEIASVKVIWGGSAGENATWELESKMKSSYPDLFSDGEGILVSYIDGDMIPHVDMSRTYMKSSEATTWSGAKQSSEAQRGSECLKEFRSSEKFRSSRMFRCLQEFRSYLLVTSHSEDEDVQKLNYEGLSEANHSRPIRLQVIKGSSEAKEFPKSSEGLHQLHLSSLMICSKVKLHCKERRGFTQRIFKDYCCPFYNGNFSNVSMSFSTHINMPKKELMTSDLH</sequence>
<evidence type="ECO:0000259" key="18">
    <source>
        <dbReference type="PROSITE" id="PS50878"/>
    </source>
</evidence>
<dbReference type="GO" id="GO:0003677">
    <property type="term" value="F:DNA binding"/>
    <property type="evidence" value="ECO:0007669"/>
    <property type="project" value="UniProtKB-KW"/>
</dbReference>
<evidence type="ECO:0000256" key="4">
    <source>
        <dbReference type="ARBA" id="ARBA00022722"/>
    </source>
</evidence>
<dbReference type="InterPro" id="IPR056924">
    <property type="entry name" value="SH3_Tf2-1"/>
</dbReference>
<evidence type="ECO:0000256" key="7">
    <source>
        <dbReference type="ARBA" id="ARBA00022759"/>
    </source>
</evidence>
<dbReference type="Pfam" id="PF17921">
    <property type="entry name" value="Integrase_H2C2"/>
    <property type="match status" value="1"/>
</dbReference>
<dbReference type="Pfam" id="PF17919">
    <property type="entry name" value="RT_RNaseH_2"/>
    <property type="match status" value="1"/>
</dbReference>
<feature type="domain" description="CCHC-type" evidence="17">
    <location>
        <begin position="339"/>
        <end position="354"/>
    </location>
</feature>
<evidence type="ECO:0000256" key="3">
    <source>
        <dbReference type="ARBA" id="ARBA00022695"/>
    </source>
</evidence>
<dbReference type="Gene3D" id="1.10.340.70">
    <property type="match status" value="1"/>
</dbReference>
<protein>
    <recommendedName>
        <fullName evidence="22">Reverse transcriptase</fullName>
    </recommendedName>
</protein>
<evidence type="ECO:0000256" key="15">
    <source>
        <dbReference type="ARBA" id="ARBA00023268"/>
    </source>
</evidence>
<evidence type="ECO:0000256" key="12">
    <source>
        <dbReference type="ARBA" id="ARBA00022932"/>
    </source>
</evidence>
<evidence type="ECO:0000259" key="17">
    <source>
        <dbReference type="PROSITE" id="PS50158"/>
    </source>
</evidence>
<dbReference type="Pfam" id="PF03732">
    <property type="entry name" value="Retrotrans_gag"/>
    <property type="match status" value="1"/>
</dbReference>
<dbReference type="SUPFAM" id="SSF56672">
    <property type="entry name" value="DNA/RNA polymerases"/>
    <property type="match status" value="1"/>
</dbReference>
<dbReference type="InterPro" id="IPR043502">
    <property type="entry name" value="DNA/RNA_pol_sf"/>
</dbReference>
<keyword evidence="13" id="KW-0238">DNA-binding</keyword>
<dbReference type="GO" id="GO:0003964">
    <property type="term" value="F:RNA-directed DNA polymerase activity"/>
    <property type="evidence" value="ECO:0007669"/>
    <property type="project" value="UniProtKB-KW"/>
</dbReference>
<evidence type="ECO:0000313" key="21">
    <source>
        <dbReference type="Proteomes" id="UP000242715"/>
    </source>
</evidence>
<organism evidence="20 21">
    <name type="scientific">Trifolium subterraneum</name>
    <name type="common">Subterranean clover</name>
    <dbReference type="NCBI Taxonomy" id="3900"/>
    <lineage>
        <taxon>Eukaryota</taxon>
        <taxon>Viridiplantae</taxon>
        <taxon>Streptophyta</taxon>
        <taxon>Embryophyta</taxon>
        <taxon>Tracheophyta</taxon>
        <taxon>Spermatophyta</taxon>
        <taxon>Magnoliopsida</taxon>
        <taxon>eudicotyledons</taxon>
        <taxon>Gunneridae</taxon>
        <taxon>Pentapetalae</taxon>
        <taxon>rosids</taxon>
        <taxon>fabids</taxon>
        <taxon>Fabales</taxon>
        <taxon>Fabaceae</taxon>
        <taxon>Papilionoideae</taxon>
        <taxon>50 kb inversion clade</taxon>
        <taxon>NPAAA clade</taxon>
        <taxon>Hologalegina</taxon>
        <taxon>IRL clade</taxon>
        <taxon>Trifolieae</taxon>
        <taxon>Trifolium</taxon>
    </lineage>
</organism>
<evidence type="ECO:0000256" key="11">
    <source>
        <dbReference type="ARBA" id="ARBA00022918"/>
    </source>
</evidence>
<dbReference type="Gene3D" id="3.30.70.270">
    <property type="match status" value="2"/>
</dbReference>
<dbReference type="InterPro" id="IPR001584">
    <property type="entry name" value="Integrase_cat-core"/>
</dbReference>
<keyword evidence="16" id="KW-0862">Zinc</keyword>
<dbReference type="PROSITE" id="PS50158">
    <property type="entry name" value="ZF_CCHC"/>
    <property type="match status" value="1"/>
</dbReference>
<dbReference type="CDD" id="cd01647">
    <property type="entry name" value="RT_LTR"/>
    <property type="match status" value="1"/>
</dbReference>
<dbReference type="SUPFAM" id="SSF50630">
    <property type="entry name" value="Acid proteases"/>
    <property type="match status" value="1"/>
</dbReference>
<keyword evidence="5" id="KW-0479">Metal-binding</keyword>
<dbReference type="Pfam" id="PF00098">
    <property type="entry name" value="zf-CCHC"/>
    <property type="match status" value="1"/>
</dbReference>
<dbReference type="Gene3D" id="2.40.70.10">
    <property type="entry name" value="Acid Proteases"/>
    <property type="match status" value="1"/>
</dbReference>
<proteinExistence type="predicted"/>
<evidence type="ECO:0000256" key="2">
    <source>
        <dbReference type="ARBA" id="ARBA00022679"/>
    </source>
</evidence>
<dbReference type="SUPFAM" id="SSF53098">
    <property type="entry name" value="Ribonuclease H-like"/>
    <property type="match status" value="1"/>
</dbReference>
<keyword evidence="16" id="KW-0863">Zinc-finger</keyword>
<dbReference type="InterPro" id="IPR000477">
    <property type="entry name" value="RT_dom"/>
</dbReference>
<dbReference type="GO" id="GO:0015074">
    <property type="term" value="P:DNA integration"/>
    <property type="evidence" value="ECO:0007669"/>
    <property type="project" value="UniProtKB-KW"/>
</dbReference>
<dbReference type="GO" id="GO:0004519">
    <property type="term" value="F:endonuclease activity"/>
    <property type="evidence" value="ECO:0007669"/>
    <property type="project" value="UniProtKB-KW"/>
</dbReference>
<name>A0A2Z6MU94_TRISU</name>
<dbReference type="InterPro" id="IPR041588">
    <property type="entry name" value="Integrase_H2C2"/>
</dbReference>
<evidence type="ECO:0000259" key="19">
    <source>
        <dbReference type="PROSITE" id="PS50994"/>
    </source>
</evidence>
<dbReference type="GO" id="GO:0003887">
    <property type="term" value="F:DNA-directed DNA polymerase activity"/>
    <property type="evidence" value="ECO:0007669"/>
    <property type="project" value="UniProtKB-KW"/>
</dbReference>
<dbReference type="InterPro" id="IPR050951">
    <property type="entry name" value="Retrovirus_Pol_polyprotein"/>
</dbReference>
<dbReference type="GO" id="GO:0006310">
    <property type="term" value="P:DNA recombination"/>
    <property type="evidence" value="ECO:0007669"/>
    <property type="project" value="UniProtKB-KW"/>
</dbReference>
<dbReference type="CDD" id="cd00303">
    <property type="entry name" value="retropepsin_like"/>
    <property type="match status" value="1"/>
</dbReference>
<keyword evidence="3" id="KW-0548">Nucleotidyltransferase</keyword>
<keyword evidence="9" id="KW-0460">Magnesium</keyword>
<dbReference type="SMART" id="SM00343">
    <property type="entry name" value="ZnF_C2HC"/>
    <property type="match status" value="1"/>
</dbReference>
<evidence type="ECO:0000256" key="9">
    <source>
        <dbReference type="ARBA" id="ARBA00022842"/>
    </source>
</evidence>
<dbReference type="Pfam" id="PF24626">
    <property type="entry name" value="SH3_Tf2-1"/>
    <property type="match status" value="1"/>
</dbReference>
<keyword evidence="21" id="KW-1185">Reference proteome</keyword>